<dbReference type="Gene3D" id="3.40.50.1010">
    <property type="entry name" value="5'-nuclease"/>
    <property type="match status" value="1"/>
</dbReference>
<accession>A0ABT9GTA9</accession>
<evidence type="ECO:0000259" key="1">
    <source>
        <dbReference type="Pfam" id="PF01936"/>
    </source>
</evidence>
<dbReference type="Proteomes" id="UP001236258">
    <property type="component" value="Unassembled WGS sequence"/>
</dbReference>
<evidence type="ECO:0000313" key="3">
    <source>
        <dbReference type="Proteomes" id="UP001236258"/>
    </source>
</evidence>
<feature type="domain" description="NYN" evidence="1">
    <location>
        <begin position="3"/>
        <end position="171"/>
    </location>
</feature>
<name>A0ABT9GTA9_9GAMM</name>
<dbReference type="InterPro" id="IPR021139">
    <property type="entry name" value="NYN"/>
</dbReference>
<gene>
    <name evidence="2" type="ORF">Q3O59_14250</name>
</gene>
<evidence type="ECO:0000313" key="2">
    <source>
        <dbReference type="EMBL" id="MDP4530187.1"/>
    </source>
</evidence>
<comment type="caution">
    <text evidence="2">The sequence shown here is derived from an EMBL/GenBank/DDBJ whole genome shotgun (WGS) entry which is preliminary data.</text>
</comment>
<dbReference type="CDD" id="cd18722">
    <property type="entry name" value="PIN_NicB-like"/>
    <property type="match status" value="1"/>
</dbReference>
<keyword evidence="3" id="KW-1185">Reference proteome</keyword>
<dbReference type="Pfam" id="PF01936">
    <property type="entry name" value="NYN"/>
    <property type="match status" value="1"/>
</dbReference>
<organism evidence="2 3">
    <name type="scientific">Alkalimonas delamerensis</name>
    <dbReference type="NCBI Taxonomy" id="265981"/>
    <lineage>
        <taxon>Bacteria</taxon>
        <taxon>Pseudomonadati</taxon>
        <taxon>Pseudomonadota</taxon>
        <taxon>Gammaproteobacteria</taxon>
        <taxon>Alkalimonas</taxon>
    </lineage>
</organism>
<dbReference type="EMBL" id="JAUZVY010000006">
    <property type="protein sequence ID" value="MDP4530187.1"/>
    <property type="molecule type" value="Genomic_DNA"/>
</dbReference>
<protein>
    <submittedName>
        <fullName evidence="2">NYN domain-containing protein</fullName>
    </submittedName>
</protein>
<sequence>MKTRVYIDGYNLYYGVLKNSPFKWLDPIKLAKLCCQIAAPKHILRQINGNVEAKYFTAKVLNTSAFEKTAARDQDAYHKALQALYHRPELDIIFGYHTVTPVIRRAFDYWAPKAPHAGCEKTLVWHIEEKQTDVNIAINSLQDAYTDTTEQLHIFVSNDSDLAPLINMLAQLPHIKTGIISPIRDPATRPSGQLIKNADWSTGALSSQILSQAQLPRAIQAGKKIIRKPIEWFGESKLASEVFELLLEGLCKRNSVYKWLEQDPVAANLQGLPNLHRPAIEMLDTKDEAKLVLEHAKAYINYVKAGK</sequence>
<proteinExistence type="predicted"/>
<reference evidence="2 3" key="1">
    <citation type="submission" date="2023-08" db="EMBL/GenBank/DDBJ databases">
        <authorList>
            <person name="Joshi A."/>
            <person name="Thite S."/>
        </authorList>
    </citation>
    <scope>NUCLEOTIDE SEQUENCE [LARGE SCALE GENOMIC DNA]</scope>
    <source>
        <strain evidence="2 3">1E1</strain>
    </source>
</reference>
<dbReference type="RefSeq" id="WP_305946219.1">
    <property type="nucleotide sequence ID" value="NZ_JAUZVY010000006.1"/>
</dbReference>